<accession>A0A699R0L3</accession>
<gene>
    <name evidence="2" type="ORF">Tci_851105</name>
</gene>
<feature type="non-terminal residue" evidence="2">
    <location>
        <position position="1"/>
    </location>
</feature>
<organism evidence="2">
    <name type="scientific">Tanacetum cinerariifolium</name>
    <name type="common">Dalmatian daisy</name>
    <name type="synonym">Chrysanthemum cinerariifolium</name>
    <dbReference type="NCBI Taxonomy" id="118510"/>
    <lineage>
        <taxon>Eukaryota</taxon>
        <taxon>Viridiplantae</taxon>
        <taxon>Streptophyta</taxon>
        <taxon>Embryophyta</taxon>
        <taxon>Tracheophyta</taxon>
        <taxon>Spermatophyta</taxon>
        <taxon>Magnoliopsida</taxon>
        <taxon>eudicotyledons</taxon>
        <taxon>Gunneridae</taxon>
        <taxon>Pentapetalae</taxon>
        <taxon>asterids</taxon>
        <taxon>campanulids</taxon>
        <taxon>Asterales</taxon>
        <taxon>Asteraceae</taxon>
        <taxon>Asteroideae</taxon>
        <taxon>Anthemideae</taxon>
        <taxon>Anthemidinae</taxon>
        <taxon>Tanacetum</taxon>
    </lineage>
</organism>
<sequence length="219" mass="24546">YLEAFITSFFRSPPASSSSPTDSSPVHSSGLDAPGKAHSGSSTRVVSPRLGYPPVRAPRHSEVFLLMGSLAPTHADLLPPPKRFRDSYSPETSMKEDTMINTTKTEGGRELDIVDRDDVRDHIEFDPRDDREEFEVSAVDTVMLGIDPRSVPMVDEEIIEQVRGDFSSSSGTRDGTVRSVEDMSVDLNDSIRDFYHHMFEVRVDRMVRIETTQRQLEAD</sequence>
<reference evidence="2" key="1">
    <citation type="journal article" date="2019" name="Sci. Rep.">
        <title>Draft genome of Tanacetum cinerariifolium, the natural source of mosquito coil.</title>
        <authorList>
            <person name="Yamashiro T."/>
            <person name="Shiraishi A."/>
            <person name="Satake H."/>
            <person name="Nakayama K."/>
        </authorList>
    </citation>
    <scope>NUCLEOTIDE SEQUENCE</scope>
</reference>
<feature type="region of interest" description="Disordered" evidence="1">
    <location>
        <begin position="11"/>
        <end position="53"/>
    </location>
</feature>
<evidence type="ECO:0000256" key="1">
    <source>
        <dbReference type="SAM" id="MobiDB-lite"/>
    </source>
</evidence>
<dbReference type="EMBL" id="BKCJ011069027">
    <property type="protein sequence ID" value="GFC79135.1"/>
    <property type="molecule type" value="Genomic_DNA"/>
</dbReference>
<evidence type="ECO:0000313" key="2">
    <source>
        <dbReference type="EMBL" id="GFC79135.1"/>
    </source>
</evidence>
<proteinExistence type="predicted"/>
<protein>
    <submittedName>
        <fullName evidence="2">Uncharacterized protein</fullName>
    </submittedName>
</protein>
<feature type="compositionally biased region" description="Low complexity" evidence="1">
    <location>
        <begin position="12"/>
        <end position="29"/>
    </location>
</feature>
<comment type="caution">
    <text evidence="2">The sequence shown here is derived from an EMBL/GenBank/DDBJ whole genome shotgun (WGS) entry which is preliminary data.</text>
</comment>
<name>A0A699R0L3_TANCI</name>
<dbReference type="AlphaFoldDB" id="A0A699R0L3"/>